<gene>
    <name evidence="1" type="ORF">LIN78_07625</name>
</gene>
<evidence type="ECO:0000313" key="2">
    <source>
        <dbReference type="Proteomes" id="UP001165395"/>
    </source>
</evidence>
<dbReference type="EMBL" id="JAJBZT010000003">
    <property type="protein sequence ID" value="MCB6183413.1"/>
    <property type="molecule type" value="Genomic_DNA"/>
</dbReference>
<proteinExistence type="predicted"/>
<sequence>MLPPPAERTLFHTRQVVCQGYSRSDGLWDIEGRIVDTKSYEMVFYDNRVRQPGEALHDMTIRITINESYEIVDADAISDAGPFLPCPEVAVMYKKLIGLTIGPGFTRKLKTIFKGREGCTHMTELMGPIATTAYQTVTSGQRKRQRDLGLDVPSTSPIHIAPLIDTCHGWRSDGDAVKVQYPEFYQAAEQD</sequence>
<accession>A0ABS8D5D9</accession>
<organism evidence="1 2">
    <name type="scientific">Leeia speluncae</name>
    <dbReference type="NCBI Taxonomy" id="2884804"/>
    <lineage>
        <taxon>Bacteria</taxon>
        <taxon>Pseudomonadati</taxon>
        <taxon>Pseudomonadota</taxon>
        <taxon>Betaproteobacteria</taxon>
        <taxon>Neisseriales</taxon>
        <taxon>Leeiaceae</taxon>
        <taxon>Leeia</taxon>
    </lineage>
</organism>
<dbReference type="Pfam" id="PF11136">
    <property type="entry name" value="DUF2889"/>
    <property type="match status" value="1"/>
</dbReference>
<name>A0ABS8D5D9_9NEIS</name>
<reference evidence="1" key="1">
    <citation type="submission" date="2021-10" db="EMBL/GenBank/DDBJ databases">
        <title>The complete genome sequence of Leeia sp. TBRC 13508.</title>
        <authorList>
            <person name="Charoenyingcharoen P."/>
            <person name="Yukphan P."/>
        </authorList>
    </citation>
    <scope>NUCLEOTIDE SEQUENCE</scope>
    <source>
        <strain evidence="1">TBRC 13508</strain>
    </source>
</reference>
<keyword evidence="2" id="KW-1185">Reference proteome</keyword>
<evidence type="ECO:0000313" key="1">
    <source>
        <dbReference type="EMBL" id="MCB6183413.1"/>
    </source>
</evidence>
<dbReference type="Proteomes" id="UP001165395">
    <property type="component" value="Unassembled WGS sequence"/>
</dbReference>
<dbReference type="RefSeq" id="WP_227180151.1">
    <property type="nucleotide sequence ID" value="NZ_JAJBZT010000003.1"/>
</dbReference>
<dbReference type="InterPro" id="IPR021312">
    <property type="entry name" value="DUF2889"/>
</dbReference>
<protein>
    <submittedName>
        <fullName evidence="1">DUF2889 domain-containing protein</fullName>
    </submittedName>
</protein>
<comment type="caution">
    <text evidence="1">The sequence shown here is derived from an EMBL/GenBank/DDBJ whole genome shotgun (WGS) entry which is preliminary data.</text>
</comment>